<protein>
    <submittedName>
        <fullName evidence="2">Uncharacterized protein</fullName>
    </submittedName>
</protein>
<accession>A0AA88MTE9</accession>
<keyword evidence="3" id="KW-1185">Reference proteome</keyword>
<evidence type="ECO:0000256" key="1">
    <source>
        <dbReference type="SAM" id="MobiDB-lite"/>
    </source>
</evidence>
<organism evidence="2 3">
    <name type="scientific">Channa striata</name>
    <name type="common">Snakehead murrel</name>
    <name type="synonym">Ophicephalus striatus</name>
    <dbReference type="NCBI Taxonomy" id="64152"/>
    <lineage>
        <taxon>Eukaryota</taxon>
        <taxon>Metazoa</taxon>
        <taxon>Chordata</taxon>
        <taxon>Craniata</taxon>
        <taxon>Vertebrata</taxon>
        <taxon>Euteleostomi</taxon>
        <taxon>Actinopterygii</taxon>
        <taxon>Neopterygii</taxon>
        <taxon>Teleostei</taxon>
        <taxon>Neoteleostei</taxon>
        <taxon>Acanthomorphata</taxon>
        <taxon>Anabantaria</taxon>
        <taxon>Anabantiformes</taxon>
        <taxon>Channoidei</taxon>
        <taxon>Channidae</taxon>
        <taxon>Channa</taxon>
    </lineage>
</organism>
<dbReference type="EMBL" id="JAUPFM010000008">
    <property type="protein sequence ID" value="KAK2844881.1"/>
    <property type="molecule type" value="Genomic_DNA"/>
</dbReference>
<reference evidence="2" key="1">
    <citation type="submission" date="2023-07" db="EMBL/GenBank/DDBJ databases">
        <title>Chromosome-level Genome Assembly of Striped Snakehead (Channa striata).</title>
        <authorList>
            <person name="Liu H."/>
        </authorList>
    </citation>
    <scope>NUCLEOTIDE SEQUENCE</scope>
    <source>
        <strain evidence="2">Gz</strain>
        <tissue evidence="2">Muscle</tissue>
    </source>
</reference>
<dbReference type="Proteomes" id="UP001187415">
    <property type="component" value="Unassembled WGS sequence"/>
</dbReference>
<feature type="region of interest" description="Disordered" evidence="1">
    <location>
        <begin position="1"/>
        <end position="72"/>
    </location>
</feature>
<name>A0AA88MTE9_CHASR</name>
<proteinExistence type="predicted"/>
<dbReference type="AlphaFoldDB" id="A0AA88MTE9"/>
<comment type="caution">
    <text evidence="2">The sequence shown here is derived from an EMBL/GenBank/DDBJ whole genome shotgun (WGS) entry which is preliminary data.</text>
</comment>
<feature type="compositionally biased region" description="Basic and acidic residues" evidence="1">
    <location>
        <begin position="49"/>
        <end position="72"/>
    </location>
</feature>
<evidence type="ECO:0000313" key="2">
    <source>
        <dbReference type="EMBL" id="KAK2844881.1"/>
    </source>
</evidence>
<feature type="compositionally biased region" description="Basic and acidic residues" evidence="1">
    <location>
        <begin position="1"/>
        <end position="13"/>
    </location>
</feature>
<evidence type="ECO:0000313" key="3">
    <source>
        <dbReference type="Proteomes" id="UP001187415"/>
    </source>
</evidence>
<gene>
    <name evidence="2" type="ORF">Q5P01_011540</name>
</gene>
<sequence>MTKSRSSEAERLANMKATTPTGHSRKSRQGGPQPPAAIPATHIRAPGKGVERNEKRTEKRYLGHGKEECTRA</sequence>